<comment type="caution">
    <text evidence="2">The sequence shown here is derived from an EMBL/GenBank/DDBJ whole genome shotgun (WGS) entry which is preliminary data.</text>
</comment>
<dbReference type="PANTHER" id="PTHR34203">
    <property type="entry name" value="METHYLTRANSFERASE, FKBM FAMILY PROTEIN"/>
    <property type="match status" value="1"/>
</dbReference>
<dbReference type="Pfam" id="PF05050">
    <property type="entry name" value="Methyltransf_21"/>
    <property type="match status" value="1"/>
</dbReference>
<organism evidence="2 3">
    <name type="scientific">Candidatus Uhrbacteria bacterium CG_4_9_14_3_um_filter_41_35</name>
    <dbReference type="NCBI Taxonomy" id="1975034"/>
    <lineage>
        <taxon>Bacteria</taxon>
        <taxon>Candidatus Uhriibacteriota</taxon>
    </lineage>
</organism>
<dbReference type="PANTHER" id="PTHR34203:SF15">
    <property type="entry name" value="SLL1173 PROTEIN"/>
    <property type="match status" value="1"/>
</dbReference>
<dbReference type="AlphaFoldDB" id="A0A2M7XF50"/>
<dbReference type="Gene3D" id="3.40.50.150">
    <property type="entry name" value="Vaccinia Virus protein VP39"/>
    <property type="match status" value="1"/>
</dbReference>
<reference evidence="3" key="1">
    <citation type="submission" date="2017-09" db="EMBL/GenBank/DDBJ databases">
        <title>Depth-based differentiation of microbial function through sediment-hosted aquifers and enrichment of novel symbionts in the deep terrestrial subsurface.</title>
        <authorList>
            <person name="Probst A.J."/>
            <person name="Ladd B."/>
            <person name="Jarett J.K."/>
            <person name="Geller-Mcgrath D.E."/>
            <person name="Sieber C.M.K."/>
            <person name="Emerson J.B."/>
            <person name="Anantharaman K."/>
            <person name="Thomas B.C."/>
            <person name="Malmstrom R."/>
            <person name="Stieglmeier M."/>
            <person name="Klingl A."/>
            <person name="Woyke T."/>
            <person name="Ryan C.M."/>
            <person name="Banfield J.F."/>
        </authorList>
    </citation>
    <scope>NUCLEOTIDE SEQUENCE [LARGE SCALE GENOMIC DNA]</scope>
</reference>
<dbReference type="EMBL" id="PFWT01000009">
    <property type="protein sequence ID" value="PJA46507.1"/>
    <property type="molecule type" value="Genomic_DNA"/>
</dbReference>
<evidence type="ECO:0000313" key="2">
    <source>
        <dbReference type="EMBL" id="PJA46507.1"/>
    </source>
</evidence>
<evidence type="ECO:0000313" key="3">
    <source>
        <dbReference type="Proteomes" id="UP000231263"/>
    </source>
</evidence>
<dbReference type="SUPFAM" id="SSF53335">
    <property type="entry name" value="S-adenosyl-L-methionine-dependent methyltransferases"/>
    <property type="match status" value="1"/>
</dbReference>
<dbReference type="Proteomes" id="UP000231263">
    <property type="component" value="Unassembled WGS sequence"/>
</dbReference>
<name>A0A2M7XF50_9BACT</name>
<dbReference type="InterPro" id="IPR006342">
    <property type="entry name" value="FkbM_mtfrase"/>
</dbReference>
<evidence type="ECO:0000259" key="1">
    <source>
        <dbReference type="Pfam" id="PF05050"/>
    </source>
</evidence>
<dbReference type="InterPro" id="IPR029063">
    <property type="entry name" value="SAM-dependent_MTases_sf"/>
</dbReference>
<gene>
    <name evidence="2" type="ORF">CO173_01955</name>
</gene>
<accession>A0A2M7XF50</accession>
<sequence>MQELVEKRAELRKAFDRVMPDIQEFNNVYVGAGVMKLLKKILKYKMKYVRYLLARFGIYRSDVKVELFWGPTIKLPIHDAEVMPVFILKALPSSEYKLTRYLINSLQPNDVFYDVGANYGLYSGLAGEIISSGEIHAFEPNPEIFKYLIGGLGSKYKKISCVKKALSNQVDKLTFYVKRNSSGGSTLNGEVASTLKSNFDAINVPCITLDSYIKNHRLPTFMKLDVEGAEHFVIEGATELFKRTKPVISLEVWGAETGDRFSRKASEMLIKLGYAPHRINDNGELNEIESIDSMNLASNEVENVIFKAK</sequence>
<proteinExistence type="predicted"/>
<dbReference type="NCBIfam" id="TIGR01444">
    <property type="entry name" value="fkbM_fam"/>
    <property type="match status" value="1"/>
</dbReference>
<dbReference type="InterPro" id="IPR052514">
    <property type="entry name" value="SAM-dependent_MTase"/>
</dbReference>
<feature type="domain" description="Methyltransferase FkbM" evidence="1">
    <location>
        <begin position="114"/>
        <end position="253"/>
    </location>
</feature>
<protein>
    <recommendedName>
        <fullName evidence="1">Methyltransferase FkbM domain-containing protein</fullName>
    </recommendedName>
</protein>